<dbReference type="PANTHER" id="PTHR10907:SF47">
    <property type="entry name" value="REGUCALCIN"/>
    <property type="match status" value="1"/>
</dbReference>
<evidence type="ECO:0000313" key="5">
    <source>
        <dbReference type="EMBL" id="OAA53829.1"/>
    </source>
</evidence>
<dbReference type="InterPro" id="IPR011042">
    <property type="entry name" value="6-blade_b-propeller_TolB-like"/>
</dbReference>
<dbReference type="AlphaFoldDB" id="A0A167M2H1"/>
<gene>
    <name evidence="5" type="ORF">SPI_09274</name>
</gene>
<dbReference type="Pfam" id="PF08450">
    <property type="entry name" value="SGL"/>
    <property type="match status" value="1"/>
</dbReference>
<feature type="binding site" evidence="3">
    <location>
        <position position="127"/>
    </location>
    <ligand>
        <name>substrate</name>
    </ligand>
</feature>
<dbReference type="PRINTS" id="PR01790">
    <property type="entry name" value="SMP30FAMILY"/>
</dbReference>
<comment type="similarity">
    <text evidence="1">Belongs to the SMP-30/CGR1 family.</text>
</comment>
<evidence type="ECO:0000256" key="2">
    <source>
        <dbReference type="PIRSR" id="PIRSR605511-1"/>
    </source>
</evidence>
<accession>A0A167M2H1</accession>
<dbReference type="EMBL" id="AZHD01000027">
    <property type="protein sequence ID" value="OAA53829.1"/>
    <property type="molecule type" value="Genomic_DNA"/>
</dbReference>
<feature type="domain" description="SMP-30/Gluconolactonase/LRE-like region" evidence="4">
    <location>
        <begin position="21"/>
        <end position="284"/>
    </location>
</feature>
<dbReference type="Gene3D" id="2.120.10.30">
    <property type="entry name" value="TolB, C-terminal domain"/>
    <property type="match status" value="1"/>
</dbReference>
<evidence type="ECO:0000313" key="6">
    <source>
        <dbReference type="Proteomes" id="UP000076874"/>
    </source>
</evidence>
<reference evidence="5 6" key="1">
    <citation type="journal article" date="2016" name="Genome Biol. Evol.">
        <title>Divergent and convergent evolution of fungal pathogenicity.</title>
        <authorList>
            <person name="Shang Y."/>
            <person name="Xiao G."/>
            <person name="Zheng P."/>
            <person name="Cen K."/>
            <person name="Zhan S."/>
            <person name="Wang C."/>
        </authorList>
    </citation>
    <scope>NUCLEOTIDE SEQUENCE [LARGE SCALE GENOMIC DNA]</scope>
    <source>
        <strain evidence="5 6">RCEF 264</strain>
    </source>
</reference>
<keyword evidence="6" id="KW-1185">Reference proteome</keyword>
<dbReference type="GO" id="GO:0004341">
    <property type="term" value="F:gluconolactonase activity"/>
    <property type="evidence" value="ECO:0007669"/>
    <property type="project" value="TreeGrafter"/>
</dbReference>
<dbReference type="InterPro" id="IPR013658">
    <property type="entry name" value="SGL"/>
</dbReference>
<dbReference type="GO" id="GO:0005509">
    <property type="term" value="F:calcium ion binding"/>
    <property type="evidence" value="ECO:0007669"/>
    <property type="project" value="TreeGrafter"/>
</dbReference>
<dbReference type="OrthoDB" id="423498at2759"/>
<organism evidence="5 6">
    <name type="scientific">Niveomyces insectorum RCEF 264</name>
    <dbReference type="NCBI Taxonomy" id="1081102"/>
    <lineage>
        <taxon>Eukaryota</taxon>
        <taxon>Fungi</taxon>
        <taxon>Dikarya</taxon>
        <taxon>Ascomycota</taxon>
        <taxon>Pezizomycotina</taxon>
        <taxon>Sordariomycetes</taxon>
        <taxon>Hypocreomycetidae</taxon>
        <taxon>Hypocreales</taxon>
        <taxon>Cordycipitaceae</taxon>
        <taxon>Niveomyces</taxon>
    </lineage>
</organism>
<feature type="binding site" evidence="3">
    <location>
        <position position="23"/>
    </location>
    <ligand>
        <name>a divalent metal cation</name>
        <dbReference type="ChEBI" id="CHEBI:60240"/>
    </ligand>
</feature>
<feature type="binding site" evidence="3">
    <location>
        <position position="129"/>
    </location>
    <ligand>
        <name>substrate</name>
    </ligand>
</feature>
<dbReference type="PANTHER" id="PTHR10907">
    <property type="entry name" value="REGUCALCIN"/>
    <property type="match status" value="1"/>
</dbReference>
<dbReference type="Proteomes" id="UP000076874">
    <property type="component" value="Unassembled WGS sequence"/>
</dbReference>
<dbReference type="SUPFAM" id="SSF63829">
    <property type="entry name" value="Calcium-dependent phosphotriesterase"/>
    <property type="match status" value="1"/>
</dbReference>
<proteinExistence type="inferred from homology"/>
<name>A0A167M2H1_9HYPO</name>
<evidence type="ECO:0000256" key="3">
    <source>
        <dbReference type="PIRSR" id="PIRSR605511-2"/>
    </source>
</evidence>
<evidence type="ECO:0000256" key="1">
    <source>
        <dbReference type="ARBA" id="ARBA00008853"/>
    </source>
</evidence>
<evidence type="ECO:0000259" key="4">
    <source>
        <dbReference type="Pfam" id="PF08450"/>
    </source>
</evidence>
<dbReference type="STRING" id="1081102.A0A167M2H1"/>
<sequence length="321" mass="35205">MASDLQVWEVTKPYLNLHCLLGEGPFYEEATNSLRFIDIRKHHLHTVDLAAAADDHPPSVHTLELDSTIGVTVDVEGIDPREKIAIGLKYGLALLDRKTGTYEYLRRFADSADLSKSSQALDFEHTRSNDGAADPHGRFWLGSMTDFDRGPFQPEGALFRFAAGGKSAELIRPDLTIPNGLGWSPDGRTMYFTHSSAKTVYAFDYDPIDGHISHERVLYQHAGPGEPDGFRVDADGYLWHAVYGPGRVLKISPTDGRVVGEVRLPTKNITCVQFVGTELFITTAADEAAADGSPSKELGGALFRVDVGVKGLPLYKFKLDA</sequence>
<comment type="caution">
    <text evidence="5">The sequence shown here is derived from an EMBL/GenBank/DDBJ whole genome shotgun (WGS) entry which is preliminary data.</text>
</comment>
<feature type="active site" description="Proton donor/acceptor" evidence="2">
    <location>
        <position position="228"/>
    </location>
</feature>
<feature type="binding site" evidence="3">
    <location>
        <position position="228"/>
    </location>
    <ligand>
        <name>a divalent metal cation</name>
        <dbReference type="ChEBI" id="CHEBI:60240"/>
    </ligand>
</feature>
<protein>
    <submittedName>
        <fullName evidence="5">Calcium homeostasis protein</fullName>
    </submittedName>
</protein>
<dbReference type="InterPro" id="IPR005511">
    <property type="entry name" value="SMP-30"/>
</dbReference>
<keyword evidence="3" id="KW-0862">Zinc</keyword>
<comment type="cofactor">
    <cofactor evidence="3">
        <name>Zn(2+)</name>
        <dbReference type="ChEBI" id="CHEBI:29105"/>
    </cofactor>
    <text evidence="3">Binds 1 divalent metal cation per subunit.</text>
</comment>
<feature type="binding site" evidence="3">
    <location>
        <position position="179"/>
    </location>
    <ligand>
        <name>a divalent metal cation</name>
        <dbReference type="ChEBI" id="CHEBI:60240"/>
    </ligand>
</feature>
<keyword evidence="3" id="KW-0479">Metal-binding</keyword>